<dbReference type="EMBL" id="VIFY01000223">
    <property type="protein sequence ID" value="TQB68368.1"/>
    <property type="molecule type" value="Genomic_DNA"/>
</dbReference>
<keyword evidence="7" id="KW-0539">Nucleus</keyword>
<dbReference type="PANTHER" id="PTHR13454">
    <property type="entry name" value="PROTEIN MCM10 HOMOLOG"/>
    <property type="match status" value="1"/>
</dbReference>
<dbReference type="InterPro" id="IPR040184">
    <property type="entry name" value="Mcm10"/>
</dbReference>
<dbReference type="OrthoDB" id="273123at2759"/>
<evidence type="ECO:0000256" key="4">
    <source>
        <dbReference type="ARBA" id="ARBA00022723"/>
    </source>
</evidence>
<evidence type="ECO:0000313" key="12">
    <source>
        <dbReference type="EMBL" id="TQB68368.1"/>
    </source>
</evidence>
<dbReference type="PANTHER" id="PTHR13454:SF11">
    <property type="entry name" value="PROTEIN MCM10 HOMOLOG"/>
    <property type="match status" value="1"/>
</dbReference>
<keyword evidence="6" id="KW-0862">Zinc</keyword>
<dbReference type="GO" id="GO:0003688">
    <property type="term" value="F:DNA replication origin binding"/>
    <property type="evidence" value="ECO:0007669"/>
    <property type="project" value="TreeGrafter"/>
</dbReference>
<feature type="region of interest" description="Disordered" evidence="9">
    <location>
        <begin position="94"/>
        <end position="372"/>
    </location>
</feature>
<dbReference type="InterPro" id="IPR015408">
    <property type="entry name" value="Znf_Mcm10/DnaG"/>
</dbReference>
<comment type="caution">
    <text evidence="12">The sequence shown here is derived from an EMBL/GenBank/DDBJ whole genome shotgun (WGS) entry which is preliminary data.</text>
</comment>
<dbReference type="Pfam" id="PF22379">
    <property type="entry name" value="OB_MCM10"/>
    <property type="match status" value="1"/>
</dbReference>
<feature type="compositionally biased region" description="Polar residues" evidence="9">
    <location>
        <begin position="199"/>
        <end position="208"/>
    </location>
</feature>
<comment type="similarity">
    <text evidence="2">Belongs to the MCM10 family.</text>
</comment>
<feature type="compositionally biased region" description="Low complexity" evidence="9">
    <location>
        <begin position="177"/>
        <end position="197"/>
    </location>
</feature>
<sequence>MVEISWPPKSPRDALLSSPGGRKRLQEMQSRRENFSSPLKQAVTTPNLRIKANRLLNDGIDGHIEDEDNDDDDDEETLQLKLAAIEAKLKLKQLQKSRAAKGGDDDDGSGQFPRPSSSRSSEHAPAAWSPRGRTQPEEVQVPLSPMKRPAPIAEPESPRRFMLGIDKGLKGHDVSLKRPPSLRSGLSSASSSGARRPGTSDSLVSQAHSFPGDDGIRRIKSFSERMAESRSMEKIERSRLERAEKLRQSRSSAFQLDKAEMESFKTAAAKAGLDSRPKSPVRAQNQEAFSREDVLRSYHSNSSGVKRRNTSPSKHGVGMSQENKSHLHRRNHKSESDVWSSQPTSAHSSFSSEAQSEKENAPGRAPDSSKFEGYSSLHLSNRILPHSFLNRTLSGKKVLKIPDLLRMVKAPDFDLPDVDGDFVVFGIVASKSSPKDIQQPKNRTTKEVDPYDDGLQNTDKYMAITLTDLKWTVDLFLFDTAFPRYYKLSEGVLIAILNPTIMPPPKHKLDTNRFSLAISSSDDKILEVGFARDIGFCKAVRKDGKTCQSWVDARKTEFCDFHIDIQVRRTQSKRMGVNNGTGMFGPGGRSAPRTGFFGGNGHKGGQSGLKPDGAQYDRTTQSVYYVAPAPSRNHNGGPYSPHPAAFGRSAVSLIDADDDNLFLPAGMNGRGMENKEERLRRRLAEQQREREITKKLSRSRGGGVGAEYLRVQVGGDASSTSPSTPSVRPAAQEVKKSHSASSLGLTNLRKAAAIRLSPLKRAHKGDRGSNVVKKTRFITANGIREAGRDSLGGRDSVIKKDMQATYDDDDDDDLDII</sequence>
<evidence type="ECO:0000259" key="10">
    <source>
        <dbReference type="Pfam" id="PF09329"/>
    </source>
</evidence>
<evidence type="ECO:0000256" key="8">
    <source>
        <dbReference type="SAM" id="Coils"/>
    </source>
</evidence>
<evidence type="ECO:0000256" key="9">
    <source>
        <dbReference type="SAM" id="MobiDB-lite"/>
    </source>
</evidence>
<dbReference type="GO" id="GO:0003697">
    <property type="term" value="F:single-stranded DNA binding"/>
    <property type="evidence" value="ECO:0007669"/>
    <property type="project" value="InterPro"/>
</dbReference>
<feature type="compositionally biased region" description="Polar residues" evidence="9">
    <location>
        <begin position="35"/>
        <end position="47"/>
    </location>
</feature>
<keyword evidence="4" id="KW-0479">Metal-binding</keyword>
<protein>
    <submittedName>
        <fullName evidence="12">Uncharacterized protein</fullName>
    </submittedName>
</protein>
<feature type="domain" description="MCM10 OB-fold" evidence="11">
    <location>
        <begin position="374"/>
        <end position="521"/>
    </location>
</feature>
<evidence type="ECO:0000313" key="13">
    <source>
        <dbReference type="Proteomes" id="UP000319663"/>
    </source>
</evidence>
<dbReference type="GO" id="GO:0008270">
    <property type="term" value="F:zinc ion binding"/>
    <property type="evidence" value="ECO:0007669"/>
    <property type="project" value="UniProtKB-KW"/>
</dbReference>
<dbReference type="STRING" id="5098.A0A507QIP4"/>
<organism evidence="12 13">
    <name type="scientific">Monascus purpureus</name>
    <name type="common">Red mold</name>
    <name type="synonym">Monascus anka</name>
    <dbReference type="NCBI Taxonomy" id="5098"/>
    <lineage>
        <taxon>Eukaryota</taxon>
        <taxon>Fungi</taxon>
        <taxon>Dikarya</taxon>
        <taxon>Ascomycota</taxon>
        <taxon>Pezizomycotina</taxon>
        <taxon>Eurotiomycetes</taxon>
        <taxon>Eurotiomycetidae</taxon>
        <taxon>Eurotiales</taxon>
        <taxon>Aspergillaceae</taxon>
        <taxon>Monascus</taxon>
    </lineage>
</organism>
<evidence type="ECO:0000256" key="6">
    <source>
        <dbReference type="ARBA" id="ARBA00022833"/>
    </source>
</evidence>
<dbReference type="FunFam" id="2.40.50.140:FF:000174">
    <property type="entry name" value="DNA replication licensing factor mcm10"/>
    <property type="match status" value="1"/>
</dbReference>
<feature type="compositionally biased region" description="Gly residues" evidence="9">
    <location>
        <begin position="596"/>
        <end position="607"/>
    </location>
</feature>
<name>A0A507QIP4_MONPU</name>
<reference evidence="12 13" key="1">
    <citation type="submission" date="2019-06" db="EMBL/GenBank/DDBJ databases">
        <title>Wine fermentation using esterase from Monascus purpureus.</title>
        <authorList>
            <person name="Geng C."/>
            <person name="Zhang Y."/>
        </authorList>
    </citation>
    <scope>NUCLEOTIDE SEQUENCE [LARGE SCALE GENOMIC DNA]</scope>
    <source>
        <strain evidence="12">HQ1</strain>
    </source>
</reference>
<comment type="subcellular location">
    <subcellularLocation>
        <location evidence="1">Nucleus</location>
    </subcellularLocation>
</comment>
<gene>
    <name evidence="12" type="ORF">MPDQ_003559</name>
</gene>
<feature type="domain" description="Zinc finger Mcm10/DnaG-type" evidence="10">
    <location>
        <begin position="529"/>
        <end position="574"/>
    </location>
</feature>
<evidence type="ECO:0000256" key="3">
    <source>
        <dbReference type="ARBA" id="ARBA00022705"/>
    </source>
</evidence>
<dbReference type="InterPro" id="IPR012340">
    <property type="entry name" value="NA-bd_OB-fold"/>
</dbReference>
<evidence type="ECO:0000259" key="11">
    <source>
        <dbReference type="Pfam" id="PF22379"/>
    </source>
</evidence>
<feature type="compositionally biased region" description="Basic and acidic residues" evidence="9">
    <location>
        <begin position="167"/>
        <end position="176"/>
    </location>
</feature>
<feature type="compositionally biased region" description="Basic and acidic residues" evidence="9">
    <location>
        <begin position="24"/>
        <end position="34"/>
    </location>
</feature>
<keyword evidence="5" id="KW-0863">Zinc-finger</keyword>
<dbReference type="Gene3D" id="2.40.50.140">
    <property type="entry name" value="Nucleic acid-binding proteins"/>
    <property type="match status" value="1"/>
</dbReference>
<feature type="compositionally biased region" description="Basic and acidic residues" evidence="9">
    <location>
        <begin position="214"/>
        <end position="247"/>
    </location>
</feature>
<feature type="coiled-coil region" evidence="8">
    <location>
        <begin position="669"/>
        <end position="696"/>
    </location>
</feature>
<evidence type="ECO:0000256" key="1">
    <source>
        <dbReference type="ARBA" id="ARBA00004123"/>
    </source>
</evidence>
<evidence type="ECO:0000256" key="5">
    <source>
        <dbReference type="ARBA" id="ARBA00022771"/>
    </source>
</evidence>
<dbReference type="InterPro" id="IPR055065">
    <property type="entry name" value="OB_MCM10"/>
</dbReference>
<dbReference type="Proteomes" id="UP000319663">
    <property type="component" value="Unassembled WGS sequence"/>
</dbReference>
<feature type="region of interest" description="Disordered" evidence="9">
    <location>
        <begin position="1"/>
        <end position="47"/>
    </location>
</feature>
<evidence type="ECO:0000256" key="7">
    <source>
        <dbReference type="ARBA" id="ARBA00023242"/>
    </source>
</evidence>
<dbReference type="GO" id="GO:0043596">
    <property type="term" value="C:nuclear replication fork"/>
    <property type="evidence" value="ECO:0007669"/>
    <property type="project" value="TreeGrafter"/>
</dbReference>
<feature type="compositionally biased region" description="Low complexity" evidence="9">
    <location>
        <begin position="345"/>
        <end position="354"/>
    </location>
</feature>
<keyword evidence="13" id="KW-1185">Reference proteome</keyword>
<feature type="region of interest" description="Disordered" evidence="9">
    <location>
        <begin position="576"/>
        <end position="614"/>
    </location>
</feature>
<evidence type="ECO:0000256" key="2">
    <source>
        <dbReference type="ARBA" id="ARBA00009679"/>
    </source>
</evidence>
<dbReference type="AlphaFoldDB" id="A0A507QIP4"/>
<proteinExistence type="inferred from homology"/>
<keyword evidence="8" id="KW-0175">Coiled coil</keyword>
<accession>A0A507QIP4</accession>
<keyword evidence="3" id="KW-0235">DNA replication</keyword>
<dbReference type="GO" id="GO:0006270">
    <property type="term" value="P:DNA replication initiation"/>
    <property type="evidence" value="ECO:0007669"/>
    <property type="project" value="InterPro"/>
</dbReference>
<dbReference type="Pfam" id="PF09329">
    <property type="entry name" value="zf-primase"/>
    <property type="match status" value="1"/>
</dbReference>